<comment type="caution">
    <text evidence="2">The sequence shown here is derived from an EMBL/GenBank/DDBJ whole genome shotgun (WGS) entry which is preliminary data.</text>
</comment>
<dbReference type="InterPro" id="IPR051910">
    <property type="entry name" value="ComF/GntX_DNA_util-trans"/>
</dbReference>
<sequence length="247" mass="25396">MTRLPLRDAAADLLLGSACVGCARPGRVLCRDCRGGLDPQPAPRWPDPVPAGLAVPWAAAEYAGLARALVLGHKERGLRPLREPLALLLAASVQAAVADLAGPVVLVPVPSRPAAIRDRGQDATAVLVRAAARVLRRRGVPATAVPLLAVRGTVADQSGLDADGRFANLDGSMGVRAPRLRRLAAACSAAHAVVCDDVLTTGATAREAQRALEAVGVEVAAAATAAATRRRGPPLPRGRLSCSGWTD</sequence>
<dbReference type="PANTHER" id="PTHR47505">
    <property type="entry name" value="DNA UTILIZATION PROTEIN YHGH"/>
    <property type="match status" value="1"/>
</dbReference>
<reference evidence="2 3" key="1">
    <citation type="journal article" date="2019" name="Int. J. Syst. Evol. Microbiol.">
        <title>The Global Catalogue of Microorganisms (GCM) 10K type strain sequencing project: providing services to taxonomists for standard genome sequencing and annotation.</title>
        <authorList>
            <consortium name="The Broad Institute Genomics Platform"/>
            <consortium name="The Broad Institute Genome Sequencing Center for Infectious Disease"/>
            <person name="Wu L."/>
            <person name="Ma J."/>
        </authorList>
    </citation>
    <scope>NUCLEOTIDE SEQUENCE [LARGE SCALE GENOMIC DNA]</scope>
    <source>
        <strain evidence="2 3">JCM 16021</strain>
    </source>
</reference>
<protein>
    <recommendedName>
        <fullName evidence="4">ComF family protein</fullName>
    </recommendedName>
</protein>
<dbReference type="InterPro" id="IPR029057">
    <property type="entry name" value="PRTase-like"/>
</dbReference>
<gene>
    <name evidence="2" type="ORF">GCM10009843_23500</name>
</gene>
<name>A0ABN2YGH2_9ACTN</name>
<evidence type="ECO:0000256" key="1">
    <source>
        <dbReference type="SAM" id="MobiDB-lite"/>
    </source>
</evidence>
<dbReference type="SUPFAM" id="SSF53271">
    <property type="entry name" value="PRTase-like"/>
    <property type="match status" value="1"/>
</dbReference>
<feature type="region of interest" description="Disordered" evidence="1">
    <location>
        <begin position="226"/>
        <end position="247"/>
    </location>
</feature>
<dbReference type="Proteomes" id="UP001500575">
    <property type="component" value="Unassembled WGS sequence"/>
</dbReference>
<dbReference type="RefSeq" id="WP_344303911.1">
    <property type="nucleotide sequence ID" value="NZ_BAAAQQ010000011.1"/>
</dbReference>
<dbReference type="EMBL" id="BAAAQQ010000011">
    <property type="protein sequence ID" value="GAA2125614.1"/>
    <property type="molecule type" value="Genomic_DNA"/>
</dbReference>
<dbReference type="PANTHER" id="PTHR47505:SF1">
    <property type="entry name" value="DNA UTILIZATION PROTEIN YHGH"/>
    <property type="match status" value="1"/>
</dbReference>
<evidence type="ECO:0000313" key="2">
    <source>
        <dbReference type="EMBL" id="GAA2125614.1"/>
    </source>
</evidence>
<organism evidence="2 3">
    <name type="scientific">Nocardioides bigeumensis</name>
    <dbReference type="NCBI Taxonomy" id="433657"/>
    <lineage>
        <taxon>Bacteria</taxon>
        <taxon>Bacillati</taxon>
        <taxon>Actinomycetota</taxon>
        <taxon>Actinomycetes</taxon>
        <taxon>Propionibacteriales</taxon>
        <taxon>Nocardioidaceae</taxon>
        <taxon>Nocardioides</taxon>
    </lineage>
</organism>
<keyword evidence="3" id="KW-1185">Reference proteome</keyword>
<accession>A0ABN2YGH2</accession>
<proteinExistence type="predicted"/>
<dbReference type="Gene3D" id="3.40.50.2020">
    <property type="match status" value="1"/>
</dbReference>
<evidence type="ECO:0008006" key="4">
    <source>
        <dbReference type="Google" id="ProtNLM"/>
    </source>
</evidence>
<evidence type="ECO:0000313" key="3">
    <source>
        <dbReference type="Proteomes" id="UP001500575"/>
    </source>
</evidence>